<evidence type="ECO:0000313" key="4">
    <source>
        <dbReference type="EMBL" id="KAJ8416666.1"/>
    </source>
</evidence>
<keyword evidence="2" id="KW-1015">Disulfide bond</keyword>
<feature type="domain" description="C-type lectin" evidence="3">
    <location>
        <begin position="88"/>
        <end position="192"/>
    </location>
</feature>
<dbReference type="Pfam" id="PF00059">
    <property type="entry name" value="Lectin_C"/>
    <property type="match status" value="1"/>
</dbReference>
<dbReference type="InterPro" id="IPR051379">
    <property type="entry name" value="C-type_Lectin_Receptor_IMM"/>
</dbReference>
<dbReference type="GO" id="GO:0030246">
    <property type="term" value="F:carbohydrate binding"/>
    <property type="evidence" value="ECO:0007669"/>
    <property type="project" value="UniProtKB-KW"/>
</dbReference>
<evidence type="ECO:0000256" key="2">
    <source>
        <dbReference type="ARBA" id="ARBA00023157"/>
    </source>
</evidence>
<proteinExistence type="predicted"/>
<evidence type="ECO:0000313" key="5">
    <source>
        <dbReference type="Proteomes" id="UP001221898"/>
    </source>
</evidence>
<dbReference type="SUPFAM" id="SSF56436">
    <property type="entry name" value="C-type lectin-like"/>
    <property type="match status" value="1"/>
</dbReference>
<dbReference type="InterPro" id="IPR001304">
    <property type="entry name" value="C-type_lectin-like"/>
</dbReference>
<reference evidence="4" key="1">
    <citation type="journal article" date="2023" name="Science">
        <title>Genome structures resolve the early diversification of teleost fishes.</title>
        <authorList>
            <person name="Parey E."/>
            <person name="Louis A."/>
            <person name="Montfort J."/>
            <person name="Bouchez O."/>
            <person name="Roques C."/>
            <person name="Iampietro C."/>
            <person name="Lluch J."/>
            <person name="Castinel A."/>
            <person name="Donnadieu C."/>
            <person name="Desvignes T."/>
            <person name="Floi Bucao C."/>
            <person name="Jouanno E."/>
            <person name="Wen M."/>
            <person name="Mejri S."/>
            <person name="Dirks R."/>
            <person name="Jansen H."/>
            <person name="Henkel C."/>
            <person name="Chen W.J."/>
            <person name="Zahm M."/>
            <person name="Cabau C."/>
            <person name="Klopp C."/>
            <person name="Thompson A.W."/>
            <person name="Robinson-Rechavi M."/>
            <person name="Braasch I."/>
            <person name="Lecointre G."/>
            <person name="Bobe J."/>
            <person name="Postlethwait J.H."/>
            <person name="Berthelot C."/>
            <person name="Roest Crollius H."/>
            <person name="Guiguen Y."/>
        </authorList>
    </citation>
    <scope>NUCLEOTIDE SEQUENCE</scope>
    <source>
        <strain evidence="4">NC1722</strain>
    </source>
</reference>
<sequence>MDLENLVKSMSKQAEIMPTSFGWTVCYPTVFHLATPGVEQTAVDAGKITEVIGQLSQCQTDGRTISLLLLSISQDKRCRLCPERWLWSWGSCYFFSVGLEDNRKWSESMEFCEQHNASLAEIRMYQQMELFWVGLTDSLEEGQWVWQDGKPHRNHTLVEVQWNSDKRDCADVRVDGSLFAASCDEPGPWACEKPAEWDPQKPCASGGLL</sequence>
<protein>
    <recommendedName>
        <fullName evidence="3">C-type lectin domain-containing protein</fullName>
    </recommendedName>
</protein>
<dbReference type="Gene3D" id="3.10.100.10">
    <property type="entry name" value="Mannose-Binding Protein A, subunit A"/>
    <property type="match status" value="1"/>
</dbReference>
<dbReference type="AlphaFoldDB" id="A0AAD7X0M2"/>
<dbReference type="PROSITE" id="PS50041">
    <property type="entry name" value="C_TYPE_LECTIN_2"/>
    <property type="match status" value="1"/>
</dbReference>
<organism evidence="4 5">
    <name type="scientific">Aldrovandia affinis</name>
    <dbReference type="NCBI Taxonomy" id="143900"/>
    <lineage>
        <taxon>Eukaryota</taxon>
        <taxon>Metazoa</taxon>
        <taxon>Chordata</taxon>
        <taxon>Craniata</taxon>
        <taxon>Vertebrata</taxon>
        <taxon>Euteleostomi</taxon>
        <taxon>Actinopterygii</taxon>
        <taxon>Neopterygii</taxon>
        <taxon>Teleostei</taxon>
        <taxon>Notacanthiformes</taxon>
        <taxon>Halosauridae</taxon>
        <taxon>Aldrovandia</taxon>
    </lineage>
</organism>
<dbReference type="PANTHER" id="PTHR46746:SF9">
    <property type="entry name" value="CD209 ANTIGEN-LIKE PROTEIN C-LIKE"/>
    <property type="match status" value="1"/>
</dbReference>
<keyword evidence="1" id="KW-0430">Lectin</keyword>
<comment type="caution">
    <text evidence="4">The sequence shown here is derived from an EMBL/GenBank/DDBJ whole genome shotgun (WGS) entry which is preliminary data.</text>
</comment>
<dbReference type="SMART" id="SM00034">
    <property type="entry name" value="CLECT"/>
    <property type="match status" value="1"/>
</dbReference>
<keyword evidence="5" id="KW-1185">Reference proteome</keyword>
<dbReference type="EMBL" id="JAINUG010000005">
    <property type="protein sequence ID" value="KAJ8416666.1"/>
    <property type="molecule type" value="Genomic_DNA"/>
</dbReference>
<dbReference type="Proteomes" id="UP001221898">
    <property type="component" value="Unassembled WGS sequence"/>
</dbReference>
<dbReference type="PANTHER" id="PTHR46746">
    <property type="entry name" value="KILLER CELL LECTIN-LIKE RECEPTOR SUBFAMILY F MEMBER 2"/>
    <property type="match status" value="1"/>
</dbReference>
<evidence type="ECO:0000259" key="3">
    <source>
        <dbReference type="PROSITE" id="PS50041"/>
    </source>
</evidence>
<name>A0AAD7X0M2_9TELE</name>
<evidence type="ECO:0000256" key="1">
    <source>
        <dbReference type="ARBA" id="ARBA00022734"/>
    </source>
</evidence>
<dbReference type="InterPro" id="IPR016187">
    <property type="entry name" value="CTDL_fold"/>
</dbReference>
<accession>A0AAD7X0M2</accession>
<gene>
    <name evidence="4" type="ORF">AAFF_G00325440</name>
</gene>
<dbReference type="InterPro" id="IPR016186">
    <property type="entry name" value="C-type_lectin-like/link_sf"/>
</dbReference>